<proteinExistence type="predicted"/>
<organism evidence="1">
    <name type="scientific">Siphoviridae sp. cthSp75</name>
    <dbReference type="NCBI Taxonomy" id="2826424"/>
    <lineage>
        <taxon>Viruses</taxon>
        <taxon>Duplodnaviria</taxon>
        <taxon>Heunggongvirae</taxon>
        <taxon>Uroviricota</taxon>
        <taxon>Caudoviricetes</taxon>
    </lineage>
</organism>
<accession>A0A8S5NF82</accession>
<sequence>MIKFISYDGAWPNLCRGTLVVEKDGKQYSMYGALISGGSVSFDADWEADVEEGDWLIDRNALAPELQDDWREIESLANDEIPHGCCGGCI</sequence>
<evidence type="ECO:0000313" key="1">
    <source>
        <dbReference type="EMBL" id="DAD92864.1"/>
    </source>
</evidence>
<protein>
    <submittedName>
        <fullName evidence="1">Uncharacterized protein</fullName>
    </submittedName>
</protein>
<name>A0A8S5NF82_9CAUD</name>
<dbReference type="EMBL" id="BK015146">
    <property type="protein sequence ID" value="DAD92864.1"/>
    <property type="molecule type" value="Genomic_DNA"/>
</dbReference>
<reference evidence="1" key="1">
    <citation type="journal article" date="2021" name="Proc. Natl. Acad. Sci. U.S.A.">
        <title>A Catalog of Tens of Thousands of Viruses from Human Metagenomes Reveals Hidden Associations with Chronic Diseases.</title>
        <authorList>
            <person name="Tisza M.J."/>
            <person name="Buck C.B."/>
        </authorList>
    </citation>
    <scope>NUCLEOTIDE SEQUENCE</scope>
    <source>
        <strain evidence="1">CthSp75</strain>
    </source>
</reference>